<organism evidence="1 2">
    <name type="scientific">Pseudomonas neuropathica</name>
    <dbReference type="NCBI Taxonomy" id="2730425"/>
    <lineage>
        <taxon>Bacteria</taxon>
        <taxon>Pseudomonadati</taxon>
        <taxon>Pseudomonadota</taxon>
        <taxon>Gammaproteobacteria</taxon>
        <taxon>Pseudomonadales</taxon>
        <taxon>Pseudomonadaceae</taxon>
        <taxon>Pseudomonas</taxon>
    </lineage>
</organism>
<keyword evidence="2" id="KW-1185">Reference proteome</keyword>
<dbReference type="EMBL" id="JBJHQE010000006">
    <property type="protein sequence ID" value="MFK9080225.1"/>
    <property type="molecule type" value="Genomic_DNA"/>
</dbReference>
<evidence type="ECO:0000313" key="2">
    <source>
        <dbReference type="Proteomes" id="UP001622950"/>
    </source>
</evidence>
<proteinExistence type="predicted"/>
<gene>
    <name evidence="1" type="ORF">ACJEBM_06010</name>
</gene>
<name>A0ACC7MVE9_9PSED</name>
<comment type="caution">
    <text evidence="1">The sequence shown here is derived from an EMBL/GenBank/DDBJ whole genome shotgun (WGS) entry which is preliminary data.</text>
</comment>
<dbReference type="Proteomes" id="UP001622950">
    <property type="component" value="Unassembled WGS sequence"/>
</dbReference>
<accession>A0ACC7MVE9</accession>
<evidence type="ECO:0000313" key="1">
    <source>
        <dbReference type="EMBL" id="MFK9080225.1"/>
    </source>
</evidence>
<sequence>MQPIQFFAARAEDGALLPGATVDVFVSGTSVRAEVFAKPDVANTIANPLTSDGNARVFFYTREPRIDIRIRRGGYVAPMMEGIVTVDPQDALLAAQAAVVRAEIAADAAQQVAQIKPDVATGLLETAEGKYFCVISPGVEEFLILYRKVAGIAVEMKRTPSANAISAVREIIDTYNGGDGSVALSFLDANRFTLLKLLVDGSLDMMGAKLRSAGNGLELIDANNFLSVRLGAAGSNINGLITQTTDVPGVEFIDDHRFIVGRLGNDRAFFGQQGAEAPTLPLPAVIQLNQQQRTDIKQVIEYGQSLSRGVQAFPAISLAQPYQNLMLASGVKVRSFETAYDASAFVPLVEVTAGTEGETPVTGICNGVTRRAIENGEAAANWVMAGMAPGRSGAPVERLSPAPMGNGDYEAAIKSITDCKRLADAQGKSYSVWAYSWTQGESNYLTDFERSPYQYMQYQLALFDKMTDDVVAVTGQKFRPYLFSYQVGAHRKYGRDAMPIALTQWRVSRERDDVVIAVPVYMFPVAADNLHLTNEASWLLGEYKSRAMYETMIKRTGKWRPLEPVAVEWTDSYVDVRFHVPRGELVLDAALTALTRNFGFDIREGGAVVADLLTGVAVHAPDTVRISLLRPAAGDAVLTYARGRVGDFSHSGPVTGARGNLRDTHGLYDTAVSPLGNTFALHNPCVMFEYNRKTGF</sequence>
<protein>
    <submittedName>
        <fullName evidence="1">Uncharacterized protein</fullName>
    </submittedName>
</protein>
<reference evidence="1" key="1">
    <citation type="submission" date="2024-11" db="EMBL/GenBank/DDBJ databases">
        <authorList>
            <person name="Lucas J.A."/>
        </authorList>
    </citation>
    <scope>NUCLEOTIDE SEQUENCE</scope>
    <source>
        <strain evidence="1">Z 8.8</strain>
    </source>
</reference>